<protein>
    <submittedName>
        <fullName evidence="1">Uncharacterized protein</fullName>
    </submittedName>
</protein>
<dbReference type="Proteomes" id="UP001227268">
    <property type="component" value="Unassembled WGS sequence"/>
</dbReference>
<keyword evidence="2" id="KW-1185">Reference proteome</keyword>
<evidence type="ECO:0000313" key="2">
    <source>
        <dbReference type="Proteomes" id="UP001227268"/>
    </source>
</evidence>
<accession>A0ACC2VYI0</accession>
<organism evidence="1 2">
    <name type="scientific">Naganishia friedmannii</name>
    <dbReference type="NCBI Taxonomy" id="89922"/>
    <lineage>
        <taxon>Eukaryota</taxon>
        <taxon>Fungi</taxon>
        <taxon>Dikarya</taxon>
        <taxon>Basidiomycota</taxon>
        <taxon>Agaricomycotina</taxon>
        <taxon>Tremellomycetes</taxon>
        <taxon>Filobasidiales</taxon>
        <taxon>Filobasidiaceae</taxon>
        <taxon>Naganishia</taxon>
    </lineage>
</organism>
<gene>
    <name evidence="1" type="ORF">QFC21_002041</name>
</gene>
<proteinExistence type="predicted"/>
<comment type="caution">
    <text evidence="1">The sequence shown here is derived from an EMBL/GenBank/DDBJ whole genome shotgun (WGS) entry which is preliminary data.</text>
</comment>
<evidence type="ECO:0000313" key="1">
    <source>
        <dbReference type="EMBL" id="KAJ9104545.1"/>
    </source>
</evidence>
<reference evidence="1" key="1">
    <citation type="submission" date="2023-04" db="EMBL/GenBank/DDBJ databases">
        <title>Draft Genome sequencing of Naganishia species isolated from polar environments using Oxford Nanopore Technology.</title>
        <authorList>
            <person name="Leo P."/>
            <person name="Venkateswaran K."/>
        </authorList>
    </citation>
    <scope>NUCLEOTIDE SEQUENCE</scope>
    <source>
        <strain evidence="1">MNA-CCFEE 5423</strain>
    </source>
</reference>
<sequence length="228" mass="25416">MSMPLLGSALNGLAKDGGHLWIWYLVNRMKGAQQNADPDEVSMLLELLMPNLAGDPFESSRYALHRLTSALISLVQEAKDRLVLFQQLISTENPFLSVRLSSLALLREEIAAATRSQETDSIVHHDTFWNNLAPLVFVLPTADLPLPELSLEAALQDRVIPWSMECAKILLLLLSCHSQAEKDCLVRWEGEASSDEAGGMDTAMLLYSLRWTLEQVESKLDQKNTVES</sequence>
<name>A0ACC2VYI0_9TREE</name>
<dbReference type="EMBL" id="JASBWT010000005">
    <property type="protein sequence ID" value="KAJ9104545.1"/>
    <property type="molecule type" value="Genomic_DNA"/>
</dbReference>